<reference evidence="2 3" key="1">
    <citation type="journal article" date="2013" name="BMC Genomics">
        <title>The miniature genome of a carnivorous plant Genlisea aurea contains a low number of genes and short non-coding sequences.</title>
        <authorList>
            <person name="Leushkin E.V."/>
            <person name="Sutormin R.A."/>
            <person name="Nabieva E.R."/>
            <person name="Penin A.A."/>
            <person name="Kondrashov A.S."/>
            <person name="Logacheva M.D."/>
        </authorList>
    </citation>
    <scope>NUCLEOTIDE SEQUENCE [LARGE SCALE GENOMIC DNA]</scope>
</reference>
<gene>
    <name evidence="2" type="ORF">M569_10350</name>
</gene>
<keyword evidence="3" id="KW-1185">Reference proteome</keyword>
<sequence>MVGKIVLTYKRKRLCSSRDNPDAPEFLESKLSYTSERKLSVDKNAVSTSAEDRSSTSPRRFGNSSLLKFCRRSKRKLDEVELGTSIKPAVVSYMENHKLVFEQETRKGPDQPHCSPASEQATATVLQRDDRFFSSHEDPVTSLNLSISSSPVCRDIDCNRPLDFDSDEKQNVSLEENRPKNSFSSKTTCNGDKGKCAMDLHSTSTGNFARNGYLELFPVNRSVEKVDESARRLYPKPPFVRSFPVQPEHIFPPVVDASCCWPPSGFHPFRHPFSGHPDDAYRAMDQNRTIISVGKFSSQTQTLWLDEELDSLWIGVRRHGQGNFDAILHDPRLHFLSWKTPRDLAGKWREEQHKLLYGTQIPEKVVKSSGYGFSAVDQLPVGIPGKFSSFSTQRYPIGGSDGSSLPHWLREAAARKQIPPWNQFGTTYSSEPSSRNGGGCRYGSSGMKDQQHGVDPSFLHSSESGAGRRLRNRRPAPDEWVVNDRDDAETIVRSGGASSEGTISDDHSIRT</sequence>
<feature type="compositionally biased region" description="Basic and acidic residues" evidence="1">
    <location>
        <begin position="167"/>
        <end position="179"/>
    </location>
</feature>
<feature type="region of interest" description="Disordered" evidence="1">
    <location>
        <begin position="420"/>
        <end position="511"/>
    </location>
</feature>
<name>S8CIF2_9LAMI</name>
<organism evidence="2 3">
    <name type="scientific">Genlisea aurea</name>
    <dbReference type="NCBI Taxonomy" id="192259"/>
    <lineage>
        <taxon>Eukaryota</taxon>
        <taxon>Viridiplantae</taxon>
        <taxon>Streptophyta</taxon>
        <taxon>Embryophyta</taxon>
        <taxon>Tracheophyta</taxon>
        <taxon>Spermatophyta</taxon>
        <taxon>Magnoliopsida</taxon>
        <taxon>eudicotyledons</taxon>
        <taxon>Gunneridae</taxon>
        <taxon>Pentapetalae</taxon>
        <taxon>asterids</taxon>
        <taxon>lamiids</taxon>
        <taxon>Lamiales</taxon>
        <taxon>Lentibulariaceae</taxon>
        <taxon>Genlisea</taxon>
    </lineage>
</organism>
<feature type="compositionally biased region" description="Polar residues" evidence="1">
    <location>
        <begin position="423"/>
        <end position="435"/>
    </location>
</feature>
<dbReference type="Proteomes" id="UP000015453">
    <property type="component" value="Unassembled WGS sequence"/>
</dbReference>
<evidence type="ECO:0000313" key="3">
    <source>
        <dbReference type="Proteomes" id="UP000015453"/>
    </source>
</evidence>
<comment type="caution">
    <text evidence="2">The sequence shown here is derived from an EMBL/GenBank/DDBJ whole genome shotgun (WGS) entry which is preliminary data.</text>
</comment>
<dbReference type="OrthoDB" id="608866at2759"/>
<evidence type="ECO:0000313" key="2">
    <source>
        <dbReference type="EMBL" id="EPS64431.1"/>
    </source>
</evidence>
<feature type="region of interest" description="Disordered" evidence="1">
    <location>
        <begin position="167"/>
        <end position="188"/>
    </location>
</feature>
<protein>
    <recommendedName>
        <fullName evidence="4">Myb-like domain-containing protein</fullName>
    </recommendedName>
</protein>
<dbReference type="EMBL" id="AUSU01004825">
    <property type="protein sequence ID" value="EPS64431.1"/>
    <property type="molecule type" value="Genomic_DNA"/>
</dbReference>
<feature type="compositionally biased region" description="Polar residues" evidence="1">
    <location>
        <begin position="45"/>
        <end position="61"/>
    </location>
</feature>
<dbReference type="AlphaFoldDB" id="S8CIF2"/>
<evidence type="ECO:0000256" key="1">
    <source>
        <dbReference type="SAM" id="MobiDB-lite"/>
    </source>
</evidence>
<feature type="region of interest" description="Disordered" evidence="1">
    <location>
        <begin position="41"/>
        <end position="61"/>
    </location>
</feature>
<dbReference type="CDD" id="cd11660">
    <property type="entry name" value="SANT_TRF"/>
    <property type="match status" value="1"/>
</dbReference>
<proteinExistence type="predicted"/>
<evidence type="ECO:0008006" key="4">
    <source>
        <dbReference type="Google" id="ProtNLM"/>
    </source>
</evidence>
<dbReference type="Gene3D" id="1.10.10.60">
    <property type="entry name" value="Homeodomain-like"/>
    <property type="match status" value="1"/>
</dbReference>
<accession>S8CIF2</accession>